<feature type="compositionally biased region" description="Low complexity" evidence="1">
    <location>
        <begin position="38"/>
        <end position="54"/>
    </location>
</feature>
<protein>
    <submittedName>
        <fullName evidence="2">Uncharacterized protein</fullName>
    </submittedName>
</protein>
<proteinExistence type="predicted"/>
<reference evidence="2 3" key="1">
    <citation type="submission" date="2024-01" db="EMBL/GenBank/DDBJ databases">
        <authorList>
            <person name="Allen C."/>
            <person name="Tagirdzhanova G."/>
        </authorList>
    </citation>
    <scope>NUCLEOTIDE SEQUENCE [LARGE SCALE GENOMIC DNA]</scope>
</reference>
<evidence type="ECO:0000313" key="2">
    <source>
        <dbReference type="EMBL" id="CAK7228656.1"/>
    </source>
</evidence>
<keyword evidence="3" id="KW-1185">Reference proteome</keyword>
<organism evidence="2 3">
    <name type="scientific">Sporothrix bragantina</name>
    <dbReference type="NCBI Taxonomy" id="671064"/>
    <lineage>
        <taxon>Eukaryota</taxon>
        <taxon>Fungi</taxon>
        <taxon>Dikarya</taxon>
        <taxon>Ascomycota</taxon>
        <taxon>Pezizomycotina</taxon>
        <taxon>Sordariomycetes</taxon>
        <taxon>Sordariomycetidae</taxon>
        <taxon>Ophiostomatales</taxon>
        <taxon>Ophiostomataceae</taxon>
        <taxon>Sporothrix</taxon>
    </lineage>
</organism>
<comment type="caution">
    <text evidence="2">The sequence shown here is derived from an EMBL/GenBank/DDBJ whole genome shotgun (WGS) entry which is preliminary data.</text>
</comment>
<gene>
    <name evidence="2" type="ORF">SBRCBS47491_006981</name>
</gene>
<sequence length="105" mass="11590">MGPTVHDEFCRHPRETVETIYGLCANCQRQRDRGTWRNNGNNVGNVTTGSNNTNDDPFARPASFTSNWVPPMASSSSDSGAGFKRKYFESDGTESSKKPKTEPSN</sequence>
<dbReference type="Proteomes" id="UP001642406">
    <property type="component" value="Unassembled WGS sequence"/>
</dbReference>
<accession>A0ABP0C9T1</accession>
<feature type="compositionally biased region" description="Polar residues" evidence="1">
    <location>
        <begin position="63"/>
        <end position="79"/>
    </location>
</feature>
<feature type="compositionally biased region" description="Basic and acidic residues" evidence="1">
    <location>
        <begin position="86"/>
        <end position="105"/>
    </location>
</feature>
<evidence type="ECO:0000313" key="3">
    <source>
        <dbReference type="Proteomes" id="UP001642406"/>
    </source>
</evidence>
<evidence type="ECO:0000256" key="1">
    <source>
        <dbReference type="SAM" id="MobiDB-lite"/>
    </source>
</evidence>
<dbReference type="EMBL" id="CAWUHC010000073">
    <property type="protein sequence ID" value="CAK7228656.1"/>
    <property type="molecule type" value="Genomic_DNA"/>
</dbReference>
<name>A0ABP0C9T1_9PEZI</name>
<feature type="region of interest" description="Disordered" evidence="1">
    <location>
        <begin position="32"/>
        <end position="105"/>
    </location>
</feature>